<keyword evidence="1" id="KW-0812">Transmembrane</keyword>
<protein>
    <submittedName>
        <fullName evidence="2">Putative secreted protein</fullName>
    </submittedName>
</protein>
<comment type="caution">
    <text evidence="2">The sequence shown here is derived from an EMBL/GenBank/DDBJ whole genome shotgun (WGS) entry which is preliminary data.</text>
</comment>
<dbReference type="Proteomes" id="UP000035763">
    <property type="component" value="Unassembled WGS sequence"/>
</dbReference>
<gene>
    <name evidence="2" type="ORF">BN11_2550012</name>
</gene>
<evidence type="ECO:0000256" key="1">
    <source>
        <dbReference type="SAM" id="Phobius"/>
    </source>
</evidence>
<accession>W6JW52</accession>
<evidence type="ECO:0000313" key="3">
    <source>
        <dbReference type="Proteomes" id="UP000035763"/>
    </source>
</evidence>
<evidence type="ECO:0000313" key="2">
    <source>
        <dbReference type="EMBL" id="CCH73312.1"/>
    </source>
</evidence>
<dbReference type="RefSeq" id="WP_048698824.1">
    <property type="nucleotide sequence ID" value="NZ_HG764815.1"/>
</dbReference>
<proteinExistence type="predicted"/>
<dbReference type="OrthoDB" id="5146801at2"/>
<dbReference type="AlphaFoldDB" id="W6JW52"/>
<keyword evidence="3" id="KW-1185">Reference proteome</keyword>
<organism evidence="2 3">
    <name type="scientific">Nostocoides australiense Ben110</name>
    <dbReference type="NCBI Taxonomy" id="1193182"/>
    <lineage>
        <taxon>Bacteria</taxon>
        <taxon>Bacillati</taxon>
        <taxon>Actinomycetota</taxon>
        <taxon>Actinomycetes</taxon>
        <taxon>Micrococcales</taxon>
        <taxon>Intrasporangiaceae</taxon>
        <taxon>Nostocoides</taxon>
    </lineage>
</organism>
<name>W6JW52_9MICO</name>
<feature type="transmembrane region" description="Helical" evidence="1">
    <location>
        <begin position="31"/>
        <end position="50"/>
    </location>
</feature>
<dbReference type="Pfam" id="PF14030">
    <property type="entry name" value="DUF4245"/>
    <property type="match status" value="1"/>
</dbReference>
<reference evidence="2 3" key="1">
    <citation type="journal article" date="2013" name="ISME J.">
        <title>A metabolic model for members of the genus Tetrasphaera involved in enhanced biological phosphorus removal.</title>
        <authorList>
            <person name="Kristiansen R."/>
            <person name="Nguyen H.T.T."/>
            <person name="Saunders A.M."/>
            <person name="Nielsen J.L."/>
            <person name="Wimmer R."/>
            <person name="Le V.Q."/>
            <person name="McIlroy S.J."/>
            <person name="Petrovski S."/>
            <person name="Seviour R.J."/>
            <person name="Calteau A."/>
            <person name="Nielsen K.L."/>
            <person name="Nielsen P.H."/>
        </authorList>
    </citation>
    <scope>NUCLEOTIDE SEQUENCE [LARGE SCALE GENOMIC DNA]</scope>
    <source>
        <strain evidence="2 3">Ben110</strain>
    </source>
</reference>
<dbReference type="EMBL" id="CAJA01000174">
    <property type="protein sequence ID" value="CCH73312.1"/>
    <property type="molecule type" value="Genomic_DNA"/>
</dbReference>
<dbReference type="InterPro" id="IPR025339">
    <property type="entry name" value="DUF4245"/>
</dbReference>
<dbReference type="STRING" id="1193182.BN11_2550012"/>
<keyword evidence="1" id="KW-1133">Transmembrane helix</keyword>
<keyword evidence="1" id="KW-0472">Membrane</keyword>
<sequence>MNEQVDVGDPATSGGPASQASMYARGSAANMVRSLLVIGGLMVLLFFMVARVNSVSGPDVDISRVATPIVKEYGWPIEAPAGLPDGWRPSAVRFVPSTDKLRTWHLGYISPDGHYIAIEQTKDATEAWITQQTNRAPEGGTLEAGGRTWQKYVREAKTQNSLVAPGPGDLTTIITGDGTFEELTLFADHLKPYESPAT</sequence>